<evidence type="ECO:0000313" key="2">
    <source>
        <dbReference type="EMBL" id="PSB04725.1"/>
    </source>
</evidence>
<evidence type="ECO:0000313" key="3">
    <source>
        <dbReference type="Proteomes" id="UP000238762"/>
    </source>
</evidence>
<keyword evidence="3" id="KW-1185">Reference proteome</keyword>
<name>A0A2T1C8X4_9CYAN</name>
<dbReference type="RefSeq" id="WP_106287098.1">
    <property type="nucleotide sequence ID" value="NZ_PVWJ01000008.1"/>
</dbReference>
<dbReference type="NCBIfam" id="TIGR02595">
    <property type="entry name" value="PEP_CTERM"/>
    <property type="match status" value="1"/>
</dbReference>
<protein>
    <recommendedName>
        <fullName evidence="1">DUF4114 domain-containing protein</fullName>
    </recommendedName>
</protein>
<dbReference type="InterPro" id="IPR025193">
    <property type="entry name" value="DUF4114"/>
</dbReference>
<evidence type="ECO:0000259" key="1">
    <source>
        <dbReference type="Pfam" id="PF13448"/>
    </source>
</evidence>
<dbReference type="Pfam" id="PF13448">
    <property type="entry name" value="DUF4114"/>
    <property type="match status" value="1"/>
</dbReference>
<dbReference type="AlphaFoldDB" id="A0A2T1C8X4"/>
<sequence length="217" mass="23253">MENSWLTNYFDICRFHTYKNMNLAKFPKSTLALAAGLAAITVAGVAQNAEAASIIGQKVYSTGGDITLKVLPATAGYTSELHLYTPGYEQFITTNRNADQTYTLSGIPKGLELIFGIYVTNTGDTFKMGDGSRNLDALAHAAVDVVKPNKFLVGFEDLFGGGDQDYDDNVFEFTQGITTNSNGTPVPEPSTMIGTLAFSVLGGAALLKKRKSKKTLA</sequence>
<dbReference type="InterPro" id="IPR013424">
    <property type="entry name" value="Ice-binding_C"/>
</dbReference>
<comment type="caution">
    <text evidence="2">The sequence shown here is derived from an EMBL/GenBank/DDBJ whole genome shotgun (WGS) entry which is preliminary data.</text>
</comment>
<dbReference type="OrthoDB" id="507489at2"/>
<proteinExistence type="predicted"/>
<accession>A0A2T1C8X4</accession>
<dbReference type="InterPro" id="IPR026374">
    <property type="entry name" value="Cyano_PEP"/>
</dbReference>
<reference evidence="2 3" key="1">
    <citation type="submission" date="2018-02" db="EMBL/GenBank/DDBJ databases">
        <authorList>
            <person name="Cohen D.B."/>
            <person name="Kent A.D."/>
        </authorList>
    </citation>
    <scope>NUCLEOTIDE SEQUENCE [LARGE SCALE GENOMIC DNA]</scope>
    <source>
        <strain evidence="2 3">CCAP 1448/3</strain>
    </source>
</reference>
<gene>
    <name evidence="2" type="ORF">C7B64_02575</name>
</gene>
<feature type="domain" description="DUF4114" evidence="1">
    <location>
        <begin position="75"/>
        <end position="173"/>
    </location>
</feature>
<organism evidence="2 3">
    <name type="scientific">Merismopedia glauca CCAP 1448/3</name>
    <dbReference type="NCBI Taxonomy" id="1296344"/>
    <lineage>
        <taxon>Bacteria</taxon>
        <taxon>Bacillati</taxon>
        <taxon>Cyanobacteriota</taxon>
        <taxon>Cyanophyceae</taxon>
        <taxon>Synechococcales</taxon>
        <taxon>Merismopediaceae</taxon>
        <taxon>Merismopedia</taxon>
    </lineage>
</organism>
<reference evidence="2 3" key="2">
    <citation type="submission" date="2018-03" db="EMBL/GenBank/DDBJ databases">
        <title>The ancient ancestry and fast evolution of plastids.</title>
        <authorList>
            <person name="Moore K.R."/>
            <person name="Magnabosco C."/>
            <person name="Momper L."/>
            <person name="Gold D.A."/>
            <person name="Bosak T."/>
            <person name="Fournier G.P."/>
        </authorList>
    </citation>
    <scope>NUCLEOTIDE SEQUENCE [LARGE SCALE GENOMIC DNA]</scope>
    <source>
        <strain evidence="2 3">CCAP 1448/3</strain>
    </source>
</reference>
<dbReference type="EMBL" id="PVWJ01000008">
    <property type="protein sequence ID" value="PSB04725.1"/>
    <property type="molecule type" value="Genomic_DNA"/>
</dbReference>
<dbReference type="Proteomes" id="UP000238762">
    <property type="component" value="Unassembled WGS sequence"/>
</dbReference>
<dbReference type="NCBIfam" id="TIGR04155">
    <property type="entry name" value="cyano_PEP"/>
    <property type="match status" value="1"/>
</dbReference>